<dbReference type="AlphaFoldDB" id="A0A091DW87"/>
<proteinExistence type="predicted"/>
<reference evidence="1 2" key="1">
    <citation type="submission" date="2013-11" db="EMBL/GenBank/DDBJ databases">
        <title>The Damaraland mole rat (Fukomys damarensis) genome and evolution of African mole rats.</title>
        <authorList>
            <person name="Gladyshev V.N."/>
            <person name="Fang X."/>
        </authorList>
    </citation>
    <scope>NUCLEOTIDE SEQUENCE [LARGE SCALE GENOMIC DNA]</scope>
    <source>
        <tissue evidence="1">Liver</tissue>
    </source>
</reference>
<evidence type="ECO:0000313" key="2">
    <source>
        <dbReference type="Proteomes" id="UP000028990"/>
    </source>
</evidence>
<evidence type="ECO:0000313" key="1">
    <source>
        <dbReference type="EMBL" id="KFO34565.1"/>
    </source>
</evidence>
<dbReference type="Proteomes" id="UP000028990">
    <property type="component" value="Unassembled WGS sequence"/>
</dbReference>
<organism evidence="1 2">
    <name type="scientific">Fukomys damarensis</name>
    <name type="common">Damaraland mole rat</name>
    <name type="synonym">Cryptomys damarensis</name>
    <dbReference type="NCBI Taxonomy" id="885580"/>
    <lineage>
        <taxon>Eukaryota</taxon>
        <taxon>Metazoa</taxon>
        <taxon>Chordata</taxon>
        <taxon>Craniata</taxon>
        <taxon>Vertebrata</taxon>
        <taxon>Euteleostomi</taxon>
        <taxon>Mammalia</taxon>
        <taxon>Eutheria</taxon>
        <taxon>Euarchontoglires</taxon>
        <taxon>Glires</taxon>
        <taxon>Rodentia</taxon>
        <taxon>Hystricomorpha</taxon>
        <taxon>Bathyergidae</taxon>
        <taxon>Fukomys</taxon>
    </lineage>
</organism>
<accession>A0A091DW87</accession>
<dbReference type="eggNOG" id="ENOG502TDWU">
    <property type="taxonomic scope" value="Eukaryota"/>
</dbReference>
<keyword evidence="2" id="KW-1185">Reference proteome</keyword>
<protein>
    <submittedName>
        <fullName evidence="1">Uncharacterized protein</fullName>
    </submittedName>
</protein>
<gene>
    <name evidence="1" type="ORF">H920_04038</name>
</gene>
<dbReference type="EMBL" id="KN121935">
    <property type="protein sequence ID" value="KFO34565.1"/>
    <property type="molecule type" value="Genomic_DNA"/>
</dbReference>
<name>A0A091DW87_FUKDA</name>
<sequence>MEDLDVLVRMRSGSPQYQLSGLARTNNACPQEQRERESWEGEFQLILRGHRLNWVKTEESWLQRSADKRIIYMRNLRKEKRKLNKQFMRPAPMPEPGLLVSVELSLKLTGP</sequence>